<gene>
    <name evidence="2" type="ORF">RCL2_002569400</name>
    <name evidence="1" type="ORF">RclHR1_09710006</name>
</gene>
<dbReference type="EMBL" id="BEXD01004394">
    <property type="protein sequence ID" value="GBC10555.1"/>
    <property type="molecule type" value="Genomic_DNA"/>
</dbReference>
<evidence type="ECO:0000313" key="3">
    <source>
        <dbReference type="Proteomes" id="UP000247702"/>
    </source>
</evidence>
<dbReference type="AlphaFoldDB" id="A0A2Z6SF98"/>
<organism evidence="1 3">
    <name type="scientific">Rhizophagus clarus</name>
    <dbReference type="NCBI Taxonomy" id="94130"/>
    <lineage>
        <taxon>Eukaryota</taxon>
        <taxon>Fungi</taxon>
        <taxon>Fungi incertae sedis</taxon>
        <taxon>Mucoromycota</taxon>
        <taxon>Glomeromycotina</taxon>
        <taxon>Glomeromycetes</taxon>
        <taxon>Glomerales</taxon>
        <taxon>Glomeraceae</taxon>
        <taxon>Rhizophagus</taxon>
    </lineage>
</organism>
<sequence length="492" mass="57906">MLKLNKDVIFLILKELQDDNKSLYSCLLVNRTWCETTVPILWKNPARQYYSTNNAYSILFNVILLHLSEESRNNLRCQGINLFMKPYQRPLFNYISFWRHLDLLFLEHMMNVFVMDIVKSKIFIIEDEIFKLFINGNTNFVSLFIPKLFNLRTFSIFGVEHCFSGLEYFHCDDNTNSNILEGLSRISTSIEELRVDIRYNNADNPGIVRLIEDQKNLKDVKFIYNNSNPNNESYRKTLEESLIKCADTIQSLRIDWNPVTNFLSNLVNLVSLDLNLCFSHLLLEINWCHLEQVSLPVLKILKTQQVPPKVLASLVESTNGYLTEISILHQSVEDGKLIRTIYKNCPNLSYLKLSIFSVGLTEFENLLINCQSLNELEIIGRHNNLNNFNFEFNWDKLFEILTKSSPISLFKFKFFSAWKIKSESLRLFLDNWKDRFPMFPMLLQLILTKNANVELLRQQQQQQQQQKLEDLIENYKKIGVIKKYDIDEVLII</sequence>
<dbReference type="SUPFAM" id="SSF52047">
    <property type="entry name" value="RNI-like"/>
    <property type="match status" value="1"/>
</dbReference>
<dbReference type="Proteomes" id="UP000615446">
    <property type="component" value="Unassembled WGS sequence"/>
</dbReference>
<dbReference type="EMBL" id="BLAL01000278">
    <property type="protein sequence ID" value="GES99182.1"/>
    <property type="molecule type" value="Genomic_DNA"/>
</dbReference>
<evidence type="ECO:0000313" key="2">
    <source>
        <dbReference type="EMBL" id="GES99182.1"/>
    </source>
</evidence>
<reference evidence="2" key="2">
    <citation type="submission" date="2019-10" db="EMBL/GenBank/DDBJ databases">
        <title>Conservation and host-specific expression of non-tandemly repeated heterogenous ribosome RNA gene in arbuscular mycorrhizal fungi.</title>
        <authorList>
            <person name="Maeda T."/>
            <person name="Kobayashi Y."/>
            <person name="Nakagawa T."/>
            <person name="Ezawa T."/>
            <person name="Yamaguchi K."/>
            <person name="Bino T."/>
            <person name="Nishimoto Y."/>
            <person name="Shigenobu S."/>
            <person name="Kawaguchi M."/>
        </authorList>
    </citation>
    <scope>NUCLEOTIDE SEQUENCE</scope>
    <source>
        <strain evidence="2">HR1</strain>
    </source>
</reference>
<proteinExistence type="predicted"/>
<reference evidence="1 3" key="1">
    <citation type="submission" date="2017-11" db="EMBL/GenBank/DDBJ databases">
        <title>The genome of Rhizophagus clarus HR1 reveals common genetic basis of auxotrophy among arbuscular mycorrhizal fungi.</title>
        <authorList>
            <person name="Kobayashi Y."/>
        </authorList>
    </citation>
    <scope>NUCLEOTIDE SEQUENCE [LARGE SCALE GENOMIC DNA]</scope>
    <source>
        <strain evidence="1 3">HR1</strain>
    </source>
</reference>
<evidence type="ECO:0008006" key="4">
    <source>
        <dbReference type="Google" id="ProtNLM"/>
    </source>
</evidence>
<evidence type="ECO:0000313" key="1">
    <source>
        <dbReference type="EMBL" id="GBC10555.1"/>
    </source>
</evidence>
<protein>
    <recommendedName>
        <fullName evidence="4">F-box domain-containing protein</fullName>
    </recommendedName>
</protein>
<name>A0A2Z6SF98_9GLOM</name>
<dbReference type="InterPro" id="IPR032675">
    <property type="entry name" value="LRR_dom_sf"/>
</dbReference>
<comment type="caution">
    <text evidence="1">The sequence shown here is derived from an EMBL/GenBank/DDBJ whole genome shotgun (WGS) entry which is preliminary data.</text>
</comment>
<accession>A0A2Z6SF98</accession>
<keyword evidence="3" id="KW-1185">Reference proteome</keyword>
<dbReference type="Proteomes" id="UP000247702">
    <property type="component" value="Unassembled WGS sequence"/>
</dbReference>
<dbReference type="Gene3D" id="3.80.10.10">
    <property type="entry name" value="Ribonuclease Inhibitor"/>
    <property type="match status" value="1"/>
</dbReference>
<dbReference type="OrthoDB" id="2349443at2759"/>